<dbReference type="EMBL" id="QEAS01000005">
    <property type="protein sequence ID" value="PWG81171.1"/>
    <property type="molecule type" value="Genomic_DNA"/>
</dbReference>
<dbReference type="AlphaFoldDB" id="A0A2U2PIF8"/>
<comment type="caution">
    <text evidence="2">The sequence shown here is derived from an EMBL/GenBank/DDBJ whole genome shotgun (WGS) entry which is preliminary data.</text>
</comment>
<proteinExistence type="predicted"/>
<dbReference type="Proteomes" id="UP000245647">
    <property type="component" value="Unassembled WGS sequence"/>
</dbReference>
<dbReference type="RefSeq" id="WP_109415113.1">
    <property type="nucleotide sequence ID" value="NZ_QEAS01000005.1"/>
</dbReference>
<evidence type="ECO:0000313" key="2">
    <source>
        <dbReference type="EMBL" id="PWG81171.1"/>
    </source>
</evidence>
<feature type="transmembrane region" description="Helical" evidence="1">
    <location>
        <begin position="54"/>
        <end position="75"/>
    </location>
</feature>
<evidence type="ECO:0000313" key="3">
    <source>
        <dbReference type="Proteomes" id="UP000245647"/>
    </source>
</evidence>
<gene>
    <name evidence="2" type="ORF">DDR33_07220</name>
</gene>
<evidence type="ECO:0000256" key="1">
    <source>
        <dbReference type="SAM" id="Phobius"/>
    </source>
</evidence>
<accession>A0A2U2PIF8</accession>
<keyword evidence="3" id="KW-1185">Reference proteome</keyword>
<keyword evidence="1" id="KW-0472">Membrane</keyword>
<keyword evidence="1" id="KW-0812">Transmembrane</keyword>
<reference evidence="2 3" key="1">
    <citation type="submission" date="2018-04" db="EMBL/GenBank/DDBJ databases">
        <title>Pedobacter chongqingensis sp. nov., isolated from a rottenly hemp rope.</title>
        <authorList>
            <person name="Cai Y."/>
        </authorList>
    </citation>
    <scope>NUCLEOTIDE SEQUENCE [LARGE SCALE GENOMIC DNA]</scope>
    <source>
        <strain evidence="2 3">FJ4-8</strain>
    </source>
</reference>
<name>A0A2U2PIF8_9SPHI</name>
<keyword evidence="1" id="KW-1133">Transmembrane helix</keyword>
<protein>
    <submittedName>
        <fullName evidence="2">Uncharacterized protein</fullName>
    </submittedName>
</protein>
<organism evidence="2 3">
    <name type="scientific">Pararcticibacter amylolyticus</name>
    <dbReference type="NCBI Taxonomy" id="2173175"/>
    <lineage>
        <taxon>Bacteria</taxon>
        <taxon>Pseudomonadati</taxon>
        <taxon>Bacteroidota</taxon>
        <taxon>Sphingobacteriia</taxon>
        <taxon>Sphingobacteriales</taxon>
        <taxon>Sphingobacteriaceae</taxon>
        <taxon>Pararcticibacter</taxon>
    </lineage>
</organism>
<sequence>MKLFGKSLLIYIGLLMLITYAFALGDLIGNKQLTGDILKDILRSITYYFTDVIIYWWAVILAGGVVLAGLTALGYKIYSRITKK</sequence>